<protein>
    <recommendedName>
        <fullName evidence="1">Helicase C-terminal domain-containing protein</fullName>
    </recommendedName>
</protein>
<reference evidence="2" key="2">
    <citation type="journal article" date="2023" name="IMA Fungus">
        <title>Comparative genomic study of the Penicillium genus elucidates a diverse pangenome and 15 lateral gene transfer events.</title>
        <authorList>
            <person name="Petersen C."/>
            <person name="Sorensen T."/>
            <person name="Nielsen M.R."/>
            <person name="Sondergaard T.E."/>
            <person name="Sorensen J.L."/>
            <person name="Fitzpatrick D.A."/>
            <person name="Frisvad J.C."/>
            <person name="Nielsen K.L."/>
        </authorList>
    </citation>
    <scope>NUCLEOTIDE SEQUENCE</scope>
    <source>
        <strain evidence="2">IBT 22155</strain>
    </source>
</reference>
<dbReference type="GeneID" id="81409927"/>
<sequence>MPRPLAAVLQVLSAPARTRWSQMLFLLGTSKVSKAAFNKRFGQVLGAALKTQGTNLTFGDFKCSGIKYGKIPDVIGLSRTLQGNDVLSLVGELKVPWVLDHSISEAYDTPDGIRPRRLLGQPLLYMKDLGSLQVLTMSHLDMDQAELDALGLGAPYVDAEGGNNLRELNGVDKVDRISQLYGDNVTGYHAGLAEETRAQNLELFTSGAKPILAATSAIGAGFDFANVGYILYFLGAWSLTDFVQGCGRAARTAGSKGDVEVWVKANGSLLKDTPSGDIETNTPACDLREGDEAWPGEFSIPLNLQRPSCQTDNGMWSTPGCVFNRRLWTLSGS</sequence>
<keyword evidence="3" id="KW-1185">Reference proteome</keyword>
<feature type="domain" description="Helicase C-terminal" evidence="1">
    <location>
        <begin position="151"/>
        <end position="293"/>
    </location>
</feature>
<dbReference type="InterPro" id="IPR027417">
    <property type="entry name" value="P-loop_NTPase"/>
</dbReference>
<dbReference type="InterPro" id="IPR001650">
    <property type="entry name" value="Helicase_C-like"/>
</dbReference>
<dbReference type="Pfam" id="PF00271">
    <property type="entry name" value="Helicase_C"/>
    <property type="match status" value="1"/>
</dbReference>
<dbReference type="Gene3D" id="3.40.50.300">
    <property type="entry name" value="P-loop containing nucleotide triphosphate hydrolases"/>
    <property type="match status" value="1"/>
</dbReference>
<dbReference type="EMBL" id="JAPQKL010000008">
    <property type="protein sequence ID" value="KAJ5120625.1"/>
    <property type="molecule type" value="Genomic_DNA"/>
</dbReference>
<accession>A0A9W9GI34</accession>
<organism evidence="2 3">
    <name type="scientific">Penicillium bovifimosum</name>
    <dbReference type="NCBI Taxonomy" id="126998"/>
    <lineage>
        <taxon>Eukaryota</taxon>
        <taxon>Fungi</taxon>
        <taxon>Dikarya</taxon>
        <taxon>Ascomycota</taxon>
        <taxon>Pezizomycotina</taxon>
        <taxon>Eurotiomycetes</taxon>
        <taxon>Eurotiomycetidae</taxon>
        <taxon>Eurotiales</taxon>
        <taxon>Aspergillaceae</taxon>
        <taxon>Penicillium</taxon>
    </lineage>
</organism>
<proteinExistence type="predicted"/>
<dbReference type="RefSeq" id="XP_056517129.1">
    <property type="nucleotide sequence ID" value="XM_056670756.1"/>
</dbReference>
<evidence type="ECO:0000313" key="3">
    <source>
        <dbReference type="Proteomes" id="UP001149079"/>
    </source>
</evidence>
<dbReference type="SMART" id="SM00490">
    <property type="entry name" value="HELICc"/>
    <property type="match status" value="1"/>
</dbReference>
<dbReference type="Proteomes" id="UP001149079">
    <property type="component" value="Unassembled WGS sequence"/>
</dbReference>
<dbReference type="SUPFAM" id="SSF52540">
    <property type="entry name" value="P-loop containing nucleoside triphosphate hydrolases"/>
    <property type="match status" value="1"/>
</dbReference>
<comment type="caution">
    <text evidence="2">The sequence shown here is derived from an EMBL/GenBank/DDBJ whole genome shotgun (WGS) entry which is preliminary data.</text>
</comment>
<dbReference type="PROSITE" id="PS51194">
    <property type="entry name" value="HELICASE_CTER"/>
    <property type="match status" value="1"/>
</dbReference>
<dbReference type="AlphaFoldDB" id="A0A9W9GI34"/>
<evidence type="ECO:0000313" key="2">
    <source>
        <dbReference type="EMBL" id="KAJ5120625.1"/>
    </source>
</evidence>
<name>A0A9W9GI34_9EURO</name>
<evidence type="ECO:0000259" key="1">
    <source>
        <dbReference type="PROSITE" id="PS51194"/>
    </source>
</evidence>
<gene>
    <name evidence="2" type="ORF">N7515_010013</name>
</gene>
<dbReference type="OrthoDB" id="3796275at2759"/>
<reference evidence="2" key="1">
    <citation type="submission" date="2022-11" db="EMBL/GenBank/DDBJ databases">
        <authorList>
            <person name="Petersen C."/>
        </authorList>
    </citation>
    <scope>NUCLEOTIDE SEQUENCE</scope>
    <source>
        <strain evidence="2">IBT 22155</strain>
    </source>
</reference>